<dbReference type="AlphaFoldDB" id="A0AA41RW79"/>
<protein>
    <recommendedName>
        <fullName evidence="4">Aminotransferase-like plant mobile domain-containing protein</fullName>
    </recommendedName>
</protein>
<evidence type="ECO:0000256" key="1">
    <source>
        <dbReference type="SAM" id="MobiDB-lite"/>
    </source>
</evidence>
<organism evidence="2 3">
    <name type="scientific">Papaver nudicaule</name>
    <name type="common">Iceland poppy</name>
    <dbReference type="NCBI Taxonomy" id="74823"/>
    <lineage>
        <taxon>Eukaryota</taxon>
        <taxon>Viridiplantae</taxon>
        <taxon>Streptophyta</taxon>
        <taxon>Embryophyta</taxon>
        <taxon>Tracheophyta</taxon>
        <taxon>Spermatophyta</taxon>
        <taxon>Magnoliopsida</taxon>
        <taxon>Ranunculales</taxon>
        <taxon>Papaveraceae</taxon>
        <taxon>Papaveroideae</taxon>
        <taxon>Papaver</taxon>
    </lineage>
</organism>
<gene>
    <name evidence="2" type="ORF">MKW94_029234</name>
</gene>
<name>A0AA41RW79_PAPNU</name>
<comment type="caution">
    <text evidence="2">The sequence shown here is derived from an EMBL/GenBank/DDBJ whole genome shotgun (WGS) entry which is preliminary data.</text>
</comment>
<sequence>MDVFIPTPEDIALLFGFQLIENGIEDKLTDTRKVNILNNDLCEKYLLGDSTPPVLRSTDVQDAILTAIRNGEVEDVVRLIVLYMCQTVFFSKTGNFNIPCSFLVYVESLDVINRISWPHLIHKTMMESIKSSEGNVYKITGCSFFLLYWFAERCSLNERRVDAETITPRFARWDTLKISKSISGLKRFPLTKSEAEGINLRHDLISEVEEGFEKQIITPVRQISRLERMKARVAELEQENSGLVFLLDESKMKMHESKMKMHEIQLKLRIEKNRLRALGKLQKRDVTMEILQLMDTTFDQIFEYFLEDERKDHNQEQVQEEQPTGGGSPQVDNDRPTGGGSPQVDNEQTTPGVGKEVPLDNVQEG</sequence>
<keyword evidence="3" id="KW-1185">Reference proteome</keyword>
<proteinExistence type="predicted"/>
<evidence type="ECO:0000313" key="3">
    <source>
        <dbReference type="Proteomes" id="UP001177140"/>
    </source>
</evidence>
<reference evidence="2" key="1">
    <citation type="submission" date="2022-03" db="EMBL/GenBank/DDBJ databases">
        <title>A functionally conserved STORR gene fusion in Papaver species that diverged 16.8 million years ago.</title>
        <authorList>
            <person name="Catania T."/>
        </authorList>
    </citation>
    <scope>NUCLEOTIDE SEQUENCE</scope>
    <source>
        <strain evidence="2">S-191538</strain>
    </source>
</reference>
<evidence type="ECO:0008006" key="4">
    <source>
        <dbReference type="Google" id="ProtNLM"/>
    </source>
</evidence>
<evidence type="ECO:0000313" key="2">
    <source>
        <dbReference type="EMBL" id="MCL7024115.1"/>
    </source>
</evidence>
<accession>A0AA41RW79</accession>
<feature type="region of interest" description="Disordered" evidence="1">
    <location>
        <begin position="313"/>
        <end position="365"/>
    </location>
</feature>
<dbReference type="Proteomes" id="UP001177140">
    <property type="component" value="Unassembled WGS sequence"/>
</dbReference>
<dbReference type="EMBL" id="JAJJMA010030688">
    <property type="protein sequence ID" value="MCL7024115.1"/>
    <property type="molecule type" value="Genomic_DNA"/>
</dbReference>